<keyword evidence="2" id="KW-1185">Reference proteome</keyword>
<name>D9J0X0_9CAUD</name>
<accession>D9J0X0</accession>
<dbReference type="Proteomes" id="UP000000331">
    <property type="component" value="Segment"/>
</dbReference>
<reference evidence="1 2" key="1">
    <citation type="journal article" date="2010" name="J. Bacteriol.">
        <title>Brochothrix thermosphacta bacteriophages feature heterogeneous and highly mosaic genomes and utilize unique prophage insertion sites.</title>
        <authorList>
            <person name="Kilcher S."/>
            <person name="Loessner M.J."/>
            <person name="Klumpp J."/>
        </authorList>
    </citation>
    <scope>NUCLEOTIDE SEQUENCE [LARGE SCALE GENOMIC DNA]</scope>
</reference>
<evidence type="ECO:0000313" key="2">
    <source>
        <dbReference type="Proteomes" id="UP000000331"/>
    </source>
</evidence>
<evidence type="ECO:0000313" key="1">
    <source>
        <dbReference type="EMBL" id="ADJ53207.1"/>
    </source>
</evidence>
<proteinExistence type="predicted"/>
<dbReference type="GeneID" id="10359203"/>
<dbReference type="EMBL" id="HM242243">
    <property type="protein sequence ID" value="ADJ53207.1"/>
    <property type="molecule type" value="Genomic_DNA"/>
</dbReference>
<protein>
    <submittedName>
        <fullName evidence="1">Gp172</fullName>
    </submittedName>
</protein>
<organism evidence="1 2">
    <name type="scientific">Brochothrix phage A9</name>
    <dbReference type="NCBI Taxonomy" id="857312"/>
    <lineage>
        <taxon>Viruses</taxon>
        <taxon>Duplodnaviria</taxon>
        <taxon>Heunggongvirae</taxon>
        <taxon>Uroviricota</taxon>
        <taxon>Caudoviricetes</taxon>
        <taxon>Herelleviridae</taxon>
        <taxon>Klumppvirus</taxon>
        <taxon>Klumppvirus A9</taxon>
    </lineage>
</organism>
<dbReference type="KEGG" id="vg:10359203"/>
<dbReference type="RefSeq" id="YP_004301506.1">
    <property type="nucleotide sequence ID" value="NC_015253.1"/>
</dbReference>
<sequence>MTLWVKRLCGVMLTGSIILSSILAGATWFISETKQVKGEVVHKSVADRGIQERMMRFPPNTKSMYNKSVSMDGVKLAYSDRPISNTLAIHIPIGEGGKEYFDQNYLDRPYYVFVYSGELAKKDTDERYLLDIQDKLGGYVELSVSKEQYGRVDVGDYVTISGDTIRVFK</sequence>